<dbReference type="Proteomes" id="UP000054485">
    <property type="component" value="Unassembled WGS sequence"/>
</dbReference>
<evidence type="ECO:0000256" key="1">
    <source>
        <dbReference type="SAM" id="MobiDB-lite"/>
    </source>
</evidence>
<reference evidence="3" key="2">
    <citation type="submission" date="2015-01" db="EMBL/GenBank/DDBJ databases">
        <title>Evolutionary Origins and Diversification of the Mycorrhizal Mutualists.</title>
        <authorList>
            <consortium name="DOE Joint Genome Institute"/>
            <consortium name="Mycorrhizal Genomics Consortium"/>
            <person name="Kohler A."/>
            <person name="Kuo A."/>
            <person name="Nagy L.G."/>
            <person name="Floudas D."/>
            <person name="Copeland A."/>
            <person name="Barry K.W."/>
            <person name="Cichocki N."/>
            <person name="Veneault-Fourrey C."/>
            <person name="LaButti K."/>
            <person name="Lindquist E.A."/>
            <person name="Lipzen A."/>
            <person name="Lundell T."/>
            <person name="Morin E."/>
            <person name="Murat C."/>
            <person name="Riley R."/>
            <person name="Ohm R."/>
            <person name="Sun H."/>
            <person name="Tunlid A."/>
            <person name="Henrissat B."/>
            <person name="Grigoriev I.V."/>
            <person name="Hibbett D.S."/>
            <person name="Martin F."/>
        </authorList>
    </citation>
    <scope>NUCLEOTIDE SEQUENCE [LARGE SCALE GENOMIC DNA]</scope>
    <source>
        <strain evidence="3">UH-Slu-Lm8-n1</strain>
    </source>
</reference>
<feature type="region of interest" description="Disordered" evidence="1">
    <location>
        <begin position="117"/>
        <end position="166"/>
    </location>
</feature>
<dbReference type="InParanoid" id="A0A0D0ABB6"/>
<evidence type="ECO:0000313" key="2">
    <source>
        <dbReference type="EMBL" id="KIK31492.1"/>
    </source>
</evidence>
<dbReference type="AlphaFoldDB" id="A0A0D0ABB6"/>
<reference evidence="2 3" key="1">
    <citation type="submission" date="2014-04" db="EMBL/GenBank/DDBJ databases">
        <authorList>
            <consortium name="DOE Joint Genome Institute"/>
            <person name="Kuo A."/>
            <person name="Ruytinx J."/>
            <person name="Rineau F."/>
            <person name="Colpaert J."/>
            <person name="Kohler A."/>
            <person name="Nagy L.G."/>
            <person name="Floudas D."/>
            <person name="Copeland A."/>
            <person name="Barry K.W."/>
            <person name="Cichocki N."/>
            <person name="Veneault-Fourrey C."/>
            <person name="LaButti K."/>
            <person name="Lindquist E.A."/>
            <person name="Lipzen A."/>
            <person name="Lundell T."/>
            <person name="Morin E."/>
            <person name="Murat C."/>
            <person name="Sun H."/>
            <person name="Tunlid A."/>
            <person name="Henrissat B."/>
            <person name="Grigoriev I.V."/>
            <person name="Hibbett D.S."/>
            <person name="Martin F."/>
            <person name="Nordberg H.P."/>
            <person name="Cantor M.N."/>
            <person name="Hua S.X."/>
        </authorList>
    </citation>
    <scope>NUCLEOTIDE SEQUENCE [LARGE SCALE GENOMIC DNA]</scope>
    <source>
        <strain evidence="2 3">UH-Slu-Lm8-n1</strain>
    </source>
</reference>
<proteinExistence type="predicted"/>
<dbReference type="HOGENOM" id="CLU_1636533_0_0_1"/>
<feature type="compositionally biased region" description="Acidic residues" evidence="1">
    <location>
        <begin position="123"/>
        <end position="140"/>
    </location>
</feature>
<gene>
    <name evidence="2" type="ORF">CY34DRAFT_19868</name>
</gene>
<name>A0A0D0ABB6_9AGAM</name>
<keyword evidence="3" id="KW-1185">Reference proteome</keyword>
<evidence type="ECO:0000313" key="3">
    <source>
        <dbReference type="Proteomes" id="UP000054485"/>
    </source>
</evidence>
<organism evidence="2 3">
    <name type="scientific">Suillus luteus UH-Slu-Lm8-n1</name>
    <dbReference type="NCBI Taxonomy" id="930992"/>
    <lineage>
        <taxon>Eukaryota</taxon>
        <taxon>Fungi</taxon>
        <taxon>Dikarya</taxon>
        <taxon>Basidiomycota</taxon>
        <taxon>Agaricomycotina</taxon>
        <taxon>Agaricomycetes</taxon>
        <taxon>Agaricomycetidae</taxon>
        <taxon>Boletales</taxon>
        <taxon>Suillineae</taxon>
        <taxon>Suillaceae</taxon>
        <taxon>Suillus</taxon>
    </lineage>
</organism>
<accession>A0A0D0ABB6</accession>
<protein>
    <submittedName>
        <fullName evidence="2">Uncharacterized protein</fullName>
    </submittedName>
</protein>
<feature type="compositionally biased region" description="Basic and acidic residues" evidence="1">
    <location>
        <begin position="141"/>
        <end position="160"/>
    </location>
</feature>
<dbReference type="EMBL" id="KN836942">
    <property type="protein sequence ID" value="KIK31492.1"/>
    <property type="molecule type" value="Genomic_DNA"/>
</dbReference>
<dbReference type="OrthoDB" id="2673618at2759"/>
<sequence>MTPHLHALKSAFGEMGTCNGQTNKIENNERAVTTNGSPEANARVPHIDPQIHTADIAQFAQFGFEEKVESLANRSGFQPSMIQDVYKHSSTFKQAENIAKAMRVAAVKCAVSKINRQVMPNSDGEDGEDEEDEEEEDEEKKEDGEDKTEDKNEKKNKDEDVKEEDE</sequence>